<reference evidence="2" key="2">
    <citation type="submission" date="2017-06" db="EMBL/GenBank/DDBJ databases">
        <title>WGS assembly of Brachypodium distachyon.</title>
        <authorList>
            <consortium name="The International Brachypodium Initiative"/>
            <person name="Lucas S."/>
            <person name="Harmon-Smith M."/>
            <person name="Lail K."/>
            <person name="Tice H."/>
            <person name="Grimwood J."/>
            <person name="Bruce D."/>
            <person name="Barry K."/>
            <person name="Shu S."/>
            <person name="Lindquist E."/>
            <person name="Wang M."/>
            <person name="Pitluck S."/>
            <person name="Vogel J.P."/>
            <person name="Garvin D.F."/>
            <person name="Mockler T.C."/>
            <person name="Schmutz J."/>
            <person name="Rokhsar D."/>
            <person name="Bevan M.W."/>
        </authorList>
    </citation>
    <scope>NUCLEOTIDE SEQUENCE</scope>
    <source>
        <strain evidence="2">Bd21</strain>
    </source>
</reference>
<dbReference type="Gramene" id="PNT77174">
    <property type="protein sequence ID" value="PNT77174"/>
    <property type="gene ID" value="BRADI_1g58759v3"/>
</dbReference>
<evidence type="ECO:0000256" key="1">
    <source>
        <dbReference type="SAM" id="SignalP"/>
    </source>
</evidence>
<feature type="signal peptide" evidence="1">
    <location>
        <begin position="1"/>
        <end position="27"/>
    </location>
</feature>
<dbReference type="EnsemblPlants" id="PNT77174">
    <property type="protein sequence ID" value="PNT77174"/>
    <property type="gene ID" value="BRADI_1g58759v3"/>
</dbReference>
<evidence type="ECO:0000313" key="3">
    <source>
        <dbReference type="EnsemblPlants" id="PNT77174"/>
    </source>
</evidence>
<protein>
    <recommendedName>
        <fullName evidence="5">Pectinesterase inhibitor domain-containing protein</fullName>
    </recommendedName>
</protein>
<dbReference type="EMBL" id="CM000880">
    <property type="protein sequence ID" value="PNT77174.1"/>
    <property type="molecule type" value="Genomic_DNA"/>
</dbReference>
<name>A0A2K2DSC6_BRADI</name>
<reference evidence="2 3" key="1">
    <citation type="journal article" date="2010" name="Nature">
        <title>Genome sequencing and analysis of the model grass Brachypodium distachyon.</title>
        <authorList>
            <consortium name="International Brachypodium Initiative"/>
        </authorList>
    </citation>
    <scope>NUCLEOTIDE SEQUENCE [LARGE SCALE GENOMIC DNA]</scope>
    <source>
        <strain evidence="2 3">Bd21</strain>
    </source>
</reference>
<evidence type="ECO:0008006" key="5">
    <source>
        <dbReference type="Google" id="ProtNLM"/>
    </source>
</evidence>
<evidence type="ECO:0000313" key="2">
    <source>
        <dbReference type="EMBL" id="PNT77174.1"/>
    </source>
</evidence>
<dbReference type="AlphaFoldDB" id="A0A2K2DSC6"/>
<keyword evidence="1" id="KW-0732">Signal</keyword>
<evidence type="ECO:0000313" key="4">
    <source>
        <dbReference type="Proteomes" id="UP000008810"/>
    </source>
</evidence>
<gene>
    <name evidence="2" type="ORF">BRADI_1g58759v3</name>
</gene>
<feature type="chain" id="PRO_5036043427" description="Pectinesterase inhibitor domain-containing protein" evidence="1">
    <location>
        <begin position="28"/>
        <end position="84"/>
    </location>
</feature>
<accession>A0A2K2DSC6</accession>
<dbReference type="Proteomes" id="UP000008810">
    <property type="component" value="Chromosome 1"/>
</dbReference>
<organism evidence="2">
    <name type="scientific">Brachypodium distachyon</name>
    <name type="common">Purple false brome</name>
    <name type="synonym">Trachynia distachya</name>
    <dbReference type="NCBI Taxonomy" id="15368"/>
    <lineage>
        <taxon>Eukaryota</taxon>
        <taxon>Viridiplantae</taxon>
        <taxon>Streptophyta</taxon>
        <taxon>Embryophyta</taxon>
        <taxon>Tracheophyta</taxon>
        <taxon>Spermatophyta</taxon>
        <taxon>Magnoliopsida</taxon>
        <taxon>Liliopsida</taxon>
        <taxon>Poales</taxon>
        <taxon>Poaceae</taxon>
        <taxon>BOP clade</taxon>
        <taxon>Pooideae</taxon>
        <taxon>Stipodae</taxon>
        <taxon>Brachypodieae</taxon>
        <taxon>Brachypodium</taxon>
    </lineage>
</organism>
<dbReference type="InParanoid" id="A0A2K2DSC6"/>
<proteinExistence type="predicted"/>
<sequence>MALSWVIKSTLLFSAFTSFIWLDISNGGRLESSSTSTEQHNLKGVHDPCSRKVAIDAALFFVEGATEADLGLADAYANSCFTSS</sequence>
<reference evidence="3" key="3">
    <citation type="submission" date="2018-08" db="UniProtKB">
        <authorList>
            <consortium name="EnsemblPlants"/>
        </authorList>
    </citation>
    <scope>IDENTIFICATION</scope>
    <source>
        <strain evidence="3">cv. Bd21</strain>
    </source>
</reference>
<keyword evidence="4" id="KW-1185">Reference proteome</keyword>